<proteinExistence type="predicted"/>
<dbReference type="GO" id="GO:0042626">
    <property type="term" value="F:ATPase-coupled transmembrane transporter activity"/>
    <property type="evidence" value="ECO:0007669"/>
    <property type="project" value="TreeGrafter"/>
</dbReference>
<evidence type="ECO:0008006" key="8">
    <source>
        <dbReference type="Google" id="ProtNLM"/>
    </source>
</evidence>
<dbReference type="GO" id="GO:0016020">
    <property type="term" value="C:membrane"/>
    <property type="evidence" value="ECO:0007669"/>
    <property type="project" value="InterPro"/>
</dbReference>
<evidence type="ECO:0000256" key="1">
    <source>
        <dbReference type="ARBA" id="ARBA00022692"/>
    </source>
</evidence>
<dbReference type="EMBL" id="JANJYI010000004">
    <property type="protein sequence ID" value="KAK2653957.1"/>
    <property type="molecule type" value="Genomic_DNA"/>
</dbReference>
<name>A0AAD9X749_9ROSI</name>
<evidence type="ECO:0000256" key="4">
    <source>
        <dbReference type="ARBA" id="ARBA00022989"/>
    </source>
</evidence>
<dbReference type="InterPro" id="IPR050173">
    <property type="entry name" value="ABC_transporter_C-like"/>
</dbReference>
<keyword evidence="5" id="KW-0472">Membrane</keyword>
<evidence type="ECO:0000313" key="7">
    <source>
        <dbReference type="Proteomes" id="UP001280121"/>
    </source>
</evidence>
<keyword evidence="4" id="KW-1133">Transmembrane helix</keyword>
<gene>
    <name evidence="6" type="ORF">Ddye_013813</name>
</gene>
<dbReference type="PANTHER" id="PTHR24223">
    <property type="entry name" value="ATP-BINDING CASSETTE SUB-FAMILY C"/>
    <property type="match status" value="1"/>
</dbReference>
<evidence type="ECO:0000256" key="3">
    <source>
        <dbReference type="ARBA" id="ARBA00022840"/>
    </source>
</evidence>
<comment type="caution">
    <text evidence="6">The sequence shown here is derived from an EMBL/GenBank/DDBJ whole genome shotgun (WGS) entry which is preliminary data.</text>
</comment>
<keyword evidence="7" id="KW-1185">Reference proteome</keyword>
<evidence type="ECO:0000313" key="6">
    <source>
        <dbReference type="EMBL" id="KAK2653957.1"/>
    </source>
</evidence>
<dbReference type="Gene3D" id="3.40.50.300">
    <property type="entry name" value="P-loop containing nucleotide triphosphate hydrolases"/>
    <property type="match status" value="1"/>
</dbReference>
<keyword evidence="1" id="KW-0812">Transmembrane</keyword>
<dbReference type="Gene3D" id="1.20.1560.10">
    <property type="entry name" value="ABC transporter type 1, transmembrane domain"/>
    <property type="match status" value="1"/>
</dbReference>
<dbReference type="PANTHER" id="PTHR24223:SF108">
    <property type="entry name" value="ABC TRANSPORTER C FAMILY MEMBER 8"/>
    <property type="match status" value="1"/>
</dbReference>
<accession>A0AAD9X749</accession>
<evidence type="ECO:0000256" key="5">
    <source>
        <dbReference type="ARBA" id="ARBA00023136"/>
    </source>
</evidence>
<dbReference type="InterPro" id="IPR027417">
    <property type="entry name" value="P-loop_NTPase"/>
</dbReference>
<sequence length="228" mass="25441">MACAHCSHSYCYNRRIYSASEFMRMNGTTIAPILNYVSETSQGVVSIRDFNMMEMFFENYLKLVDTDASLFFHSNTAIEWAVLRIETLQNLVILTDALLIVLLPVKQLPGFVGLSLSYALTLSTVQVVMTSVHCNLSNQIVSVERIKQFMHIPSKPPAIIEDMRPPASWPCGGRIELHDLKIRYRPNAPLVLKGIACTFKEGTRVGVVGRTGSGKTILINALFCLLDP</sequence>
<dbReference type="AlphaFoldDB" id="A0AAD9X749"/>
<protein>
    <recommendedName>
        <fullName evidence="8">ABC transporter domain-containing protein</fullName>
    </recommendedName>
</protein>
<dbReference type="SUPFAM" id="SSF90123">
    <property type="entry name" value="ABC transporter transmembrane region"/>
    <property type="match status" value="1"/>
</dbReference>
<dbReference type="SUPFAM" id="SSF52540">
    <property type="entry name" value="P-loop containing nucleoside triphosphate hydrolases"/>
    <property type="match status" value="1"/>
</dbReference>
<evidence type="ECO:0000256" key="2">
    <source>
        <dbReference type="ARBA" id="ARBA00022741"/>
    </source>
</evidence>
<keyword evidence="2" id="KW-0547">Nucleotide-binding</keyword>
<organism evidence="6 7">
    <name type="scientific">Dipteronia dyeriana</name>
    <dbReference type="NCBI Taxonomy" id="168575"/>
    <lineage>
        <taxon>Eukaryota</taxon>
        <taxon>Viridiplantae</taxon>
        <taxon>Streptophyta</taxon>
        <taxon>Embryophyta</taxon>
        <taxon>Tracheophyta</taxon>
        <taxon>Spermatophyta</taxon>
        <taxon>Magnoliopsida</taxon>
        <taxon>eudicotyledons</taxon>
        <taxon>Gunneridae</taxon>
        <taxon>Pentapetalae</taxon>
        <taxon>rosids</taxon>
        <taxon>malvids</taxon>
        <taxon>Sapindales</taxon>
        <taxon>Sapindaceae</taxon>
        <taxon>Hippocastanoideae</taxon>
        <taxon>Acereae</taxon>
        <taxon>Dipteronia</taxon>
    </lineage>
</organism>
<dbReference type="Proteomes" id="UP001280121">
    <property type="component" value="Unassembled WGS sequence"/>
</dbReference>
<dbReference type="InterPro" id="IPR036640">
    <property type="entry name" value="ABC1_TM_sf"/>
</dbReference>
<reference evidence="6" key="1">
    <citation type="journal article" date="2023" name="Plant J.">
        <title>Genome sequences and population genomics provide insights into the demographic history, inbreeding, and mutation load of two 'living fossil' tree species of Dipteronia.</title>
        <authorList>
            <person name="Feng Y."/>
            <person name="Comes H.P."/>
            <person name="Chen J."/>
            <person name="Zhu S."/>
            <person name="Lu R."/>
            <person name="Zhang X."/>
            <person name="Li P."/>
            <person name="Qiu J."/>
            <person name="Olsen K.M."/>
            <person name="Qiu Y."/>
        </authorList>
    </citation>
    <scope>NUCLEOTIDE SEQUENCE</scope>
    <source>
        <strain evidence="6">KIB01</strain>
    </source>
</reference>
<keyword evidence="3" id="KW-0067">ATP-binding</keyword>
<dbReference type="GO" id="GO:0005524">
    <property type="term" value="F:ATP binding"/>
    <property type="evidence" value="ECO:0007669"/>
    <property type="project" value="UniProtKB-KW"/>
</dbReference>